<dbReference type="AlphaFoldDB" id="A0A183IPZ1"/>
<feature type="region of interest" description="Disordered" evidence="6">
    <location>
        <begin position="290"/>
        <end position="315"/>
    </location>
</feature>
<dbReference type="Pfam" id="PF22536">
    <property type="entry name" value="WHD_POLR3C"/>
    <property type="match status" value="1"/>
</dbReference>
<dbReference type="GO" id="GO:0005666">
    <property type="term" value="C:RNA polymerase III complex"/>
    <property type="evidence" value="ECO:0007669"/>
    <property type="project" value="UniProtKB-UniRule"/>
</dbReference>
<evidence type="ECO:0000256" key="3">
    <source>
        <dbReference type="ARBA" id="ARBA00023163"/>
    </source>
</evidence>
<evidence type="ECO:0000256" key="2">
    <source>
        <dbReference type="ARBA" id="ARBA00022478"/>
    </source>
</evidence>
<dbReference type="InterPro" id="IPR036388">
    <property type="entry name" value="WH-like_DNA-bd_sf"/>
</dbReference>
<evidence type="ECO:0000313" key="8">
    <source>
        <dbReference type="EMBL" id="VDP08005.1"/>
    </source>
</evidence>
<dbReference type="InterPro" id="IPR039748">
    <property type="entry name" value="RPC3"/>
</dbReference>
<evidence type="ECO:0000256" key="5">
    <source>
        <dbReference type="RuleBase" id="RU367076"/>
    </source>
</evidence>
<dbReference type="Gene3D" id="1.10.10.10">
    <property type="entry name" value="Winged helix-like DNA-binding domain superfamily/Winged helix DNA-binding domain"/>
    <property type="match status" value="1"/>
</dbReference>
<comment type="similarity">
    <text evidence="5">Belongs to the eukaryotic RPC3/POLR3C RNA polymerase subunit family.</text>
</comment>
<dbReference type="Proteomes" id="UP000270296">
    <property type="component" value="Unassembled WGS sequence"/>
</dbReference>
<evidence type="ECO:0000313" key="10">
    <source>
        <dbReference type="WBParaSite" id="SBAD_0000591301-mRNA-1"/>
    </source>
</evidence>
<protein>
    <recommendedName>
        <fullName evidence="5">DNA-directed RNA polymerase III subunit RPC3</fullName>
        <shortName evidence="5">RNA polymerase III subunit C3</shortName>
    </recommendedName>
</protein>
<dbReference type="Gene3D" id="6.10.140.1450">
    <property type="match status" value="1"/>
</dbReference>
<dbReference type="PANTHER" id="PTHR12949:SF0">
    <property type="entry name" value="DNA-DIRECTED RNA POLYMERASE III SUBUNIT RPC3"/>
    <property type="match status" value="1"/>
</dbReference>
<dbReference type="EMBL" id="UZAM01009172">
    <property type="protein sequence ID" value="VDP08005.1"/>
    <property type="molecule type" value="Genomic_DNA"/>
</dbReference>
<accession>A0A183IPZ1</accession>
<name>A0A183IPZ1_9BILA</name>
<dbReference type="GO" id="GO:0003697">
    <property type="term" value="F:single-stranded DNA binding"/>
    <property type="evidence" value="ECO:0007669"/>
    <property type="project" value="UniProtKB-UniRule"/>
</dbReference>
<evidence type="ECO:0000313" key="9">
    <source>
        <dbReference type="Proteomes" id="UP000270296"/>
    </source>
</evidence>
<proteinExistence type="inferred from homology"/>
<comment type="subcellular location">
    <subcellularLocation>
        <location evidence="1 5">Nucleus</location>
    </subcellularLocation>
</comment>
<feature type="domain" description="DNA-directed RNA polymerase III subunit RPC3 winged-helix" evidence="7">
    <location>
        <begin position="38"/>
        <end position="114"/>
    </location>
</feature>
<evidence type="ECO:0000256" key="6">
    <source>
        <dbReference type="SAM" id="MobiDB-lite"/>
    </source>
</evidence>
<keyword evidence="9" id="KW-1185">Reference proteome</keyword>
<dbReference type="OrthoDB" id="272392at2759"/>
<sequence length="315" mass="35459">MAEDEVRFISSAGLTAGGMFTVNMDRIVDRLCEGEIEAYIVETYQEAGSDAVRVFNAVRMKGPMEQNEIDNCVMLPLKETKCLLYHLTTTKLISLKEVPKTGDFAPSRTFYLYHTSTRDAAWVLCQTCYKSLYNVLIRKRYEVEKHKTFIERQETLNTVIESVATDPNVNEDDKATVIEELKDLFMTPAEKEILARHIKAVDKLNRLQNKLCESMLEAPFCAGRSVPRPKPPLHRHADFGQLLSGYAYLTRVRDAAVNQNSGHHTKANSQDFLPETPVVLAMGGSAVLSSEENGRIQESRAASNKVHSTWKQGEV</sequence>
<evidence type="ECO:0000256" key="4">
    <source>
        <dbReference type="ARBA" id="ARBA00023242"/>
    </source>
</evidence>
<keyword evidence="2 5" id="KW-0240">DNA-directed RNA polymerase</keyword>
<comment type="function">
    <text evidence="5">DNA-dependent RNA polymerase catalyzes the transcription of DNA into RNA using the four ribonucleoside triphosphates as substrates. Specific core component of RNA polymerase III which synthesizes small RNAs, such as 5S rRNA and tRNAs.</text>
</comment>
<reference evidence="10" key="1">
    <citation type="submission" date="2016-06" db="UniProtKB">
        <authorList>
            <consortium name="WormBaseParasite"/>
        </authorList>
    </citation>
    <scope>IDENTIFICATION</scope>
</reference>
<evidence type="ECO:0000259" key="7">
    <source>
        <dbReference type="Pfam" id="PF22536"/>
    </source>
</evidence>
<dbReference type="PANTHER" id="PTHR12949">
    <property type="entry name" value="RNA POLYMERASE III DNA DIRECTED -RELATED"/>
    <property type="match status" value="1"/>
</dbReference>
<feature type="compositionally biased region" description="Polar residues" evidence="6">
    <location>
        <begin position="300"/>
        <end position="315"/>
    </location>
</feature>
<organism evidence="10">
    <name type="scientific">Soboliphyme baturini</name>
    <dbReference type="NCBI Taxonomy" id="241478"/>
    <lineage>
        <taxon>Eukaryota</taxon>
        <taxon>Metazoa</taxon>
        <taxon>Ecdysozoa</taxon>
        <taxon>Nematoda</taxon>
        <taxon>Enoplea</taxon>
        <taxon>Dorylaimia</taxon>
        <taxon>Dioctophymatida</taxon>
        <taxon>Dioctophymatoidea</taxon>
        <taxon>Soboliphymatidae</taxon>
        <taxon>Soboliphyme</taxon>
    </lineage>
</organism>
<keyword evidence="4 5" id="KW-0539">Nucleus</keyword>
<gene>
    <name evidence="8" type="ORF">SBAD_LOCUS5688</name>
</gene>
<dbReference type="WBParaSite" id="SBAD_0000591301-mRNA-1">
    <property type="protein sequence ID" value="SBAD_0000591301-mRNA-1"/>
    <property type="gene ID" value="SBAD_0000591301"/>
</dbReference>
<evidence type="ECO:0000256" key="1">
    <source>
        <dbReference type="ARBA" id="ARBA00004123"/>
    </source>
</evidence>
<comment type="subunit">
    <text evidence="5">Component of the RNA polymerase III (Pol III) complex consisting of 17 subunits.</text>
</comment>
<keyword evidence="3 5" id="KW-0804">Transcription</keyword>
<dbReference type="InterPro" id="IPR055207">
    <property type="entry name" value="POLR3C_WHD"/>
</dbReference>
<reference evidence="8 9" key="2">
    <citation type="submission" date="2018-11" db="EMBL/GenBank/DDBJ databases">
        <authorList>
            <consortium name="Pathogen Informatics"/>
        </authorList>
    </citation>
    <scope>NUCLEOTIDE SEQUENCE [LARGE SCALE GENOMIC DNA]</scope>
</reference>